<protein>
    <submittedName>
        <fullName evidence="1">Uncharacterized protein</fullName>
    </submittedName>
</protein>
<accession>A0ACB8WYW1</accession>
<proteinExistence type="predicted"/>
<dbReference type="Proteomes" id="UP000831701">
    <property type="component" value="Chromosome 5"/>
</dbReference>
<comment type="caution">
    <text evidence="1">The sequence shown here is derived from an EMBL/GenBank/DDBJ whole genome shotgun (WGS) entry which is preliminary data.</text>
</comment>
<keyword evidence="2" id="KW-1185">Reference proteome</keyword>
<organism evidence="1 2">
    <name type="scientific">Scortum barcoo</name>
    <name type="common">barcoo grunter</name>
    <dbReference type="NCBI Taxonomy" id="214431"/>
    <lineage>
        <taxon>Eukaryota</taxon>
        <taxon>Metazoa</taxon>
        <taxon>Chordata</taxon>
        <taxon>Craniata</taxon>
        <taxon>Vertebrata</taxon>
        <taxon>Euteleostomi</taxon>
        <taxon>Actinopterygii</taxon>
        <taxon>Neopterygii</taxon>
        <taxon>Teleostei</taxon>
        <taxon>Neoteleostei</taxon>
        <taxon>Acanthomorphata</taxon>
        <taxon>Eupercaria</taxon>
        <taxon>Centrarchiformes</taxon>
        <taxon>Terapontoidei</taxon>
        <taxon>Terapontidae</taxon>
        <taxon>Scortum</taxon>
    </lineage>
</organism>
<evidence type="ECO:0000313" key="1">
    <source>
        <dbReference type="EMBL" id="KAI3373007.1"/>
    </source>
</evidence>
<evidence type="ECO:0000313" key="2">
    <source>
        <dbReference type="Proteomes" id="UP000831701"/>
    </source>
</evidence>
<gene>
    <name evidence="1" type="ORF">L3Q82_023464</name>
</gene>
<reference evidence="1" key="1">
    <citation type="submission" date="2022-04" db="EMBL/GenBank/DDBJ databases">
        <title>Jade perch genome.</title>
        <authorList>
            <person name="Chao B."/>
        </authorList>
    </citation>
    <scope>NUCLEOTIDE SEQUENCE</scope>
    <source>
        <strain evidence="1">CB-2022</strain>
    </source>
</reference>
<name>A0ACB8WYW1_9TELE</name>
<sequence>MSKQCSSAKTLIITDDEEVQTEELNPFSFREFLRCKNQDQDQDQTHSKSSSSQRVFDVGNVTFDPEVRSCFFSEPSLAPQEEEWGRSLQSGMDSTSSLYTDEEEEEEEDEEETRFSSKPEVPRGGENYEGDDETSIAEPVTCRRRSGRSSQIQQLKEENMVLRRTIRELQKRSEANDCRVLELSEELLQRRRQEEKEAQDLESMVHSVEQNLHLMTKRAVKAETCVSKLKVELQQLQKEVDSLRAENVSLKAAESEVVMTMRHNAQMASEYLNKTAAQAQTSI</sequence>
<dbReference type="EMBL" id="CM041535">
    <property type="protein sequence ID" value="KAI3373007.1"/>
    <property type="molecule type" value="Genomic_DNA"/>
</dbReference>
<feature type="non-terminal residue" evidence="1">
    <location>
        <position position="283"/>
    </location>
</feature>